<evidence type="ECO:0000313" key="4">
    <source>
        <dbReference type="Proteomes" id="UP001217754"/>
    </source>
</evidence>
<gene>
    <name evidence="3" type="ORF">MJAP1_000901</name>
</gene>
<sequence>MSSGAWDLQSITTMWASIGHTDTNWTAKAAAFVLNVVIKGFRFIGLFALFPIYLFCIMEFAGYIVLLTTGVRHHKREAAERVKSRLPSRTAESAKASSLPENGPAPAIRTDELRARIPATNA</sequence>
<feature type="region of interest" description="Disordered" evidence="1">
    <location>
        <begin position="79"/>
        <end position="122"/>
    </location>
</feature>
<proteinExistence type="predicted"/>
<name>A0AAF0EVN5_9BASI</name>
<reference evidence="3" key="1">
    <citation type="submission" date="2023-03" db="EMBL/GenBank/DDBJ databases">
        <title>Mating type loci evolution in Malassezia.</title>
        <authorList>
            <person name="Coelho M.A."/>
        </authorList>
    </citation>
    <scope>NUCLEOTIDE SEQUENCE</scope>
    <source>
        <strain evidence="3">CBS 9431</strain>
    </source>
</reference>
<dbReference type="AlphaFoldDB" id="A0AAF0EVN5"/>
<keyword evidence="2" id="KW-0812">Transmembrane</keyword>
<dbReference type="GeneID" id="85224550"/>
<evidence type="ECO:0000256" key="1">
    <source>
        <dbReference type="SAM" id="MobiDB-lite"/>
    </source>
</evidence>
<dbReference type="EMBL" id="CP119958">
    <property type="protein sequence ID" value="WFD37953.1"/>
    <property type="molecule type" value="Genomic_DNA"/>
</dbReference>
<keyword evidence="4" id="KW-1185">Reference proteome</keyword>
<feature type="transmembrane region" description="Helical" evidence="2">
    <location>
        <begin position="43"/>
        <end position="66"/>
    </location>
</feature>
<protein>
    <submittedName>
        <fullName evidence="3">Uncharacterized protein</fullName>
    </submittedName>
</protein>
<accession>A0AAF0EVN5</accession>
<dbReference type="RefSeq" id="XP_060120850.1">
    <property type="nucleotide sequence ID" value="XM_060264867.1"/>
</dbReference>
<keyword evidence="2" id="KW-0472">Membrane</keyword>
<organism evidence="3 4">
    <name type="scientific">Malassezia japonica</name>
    <dbReference type="NCBI Taxonomy" id="223818"/>
    <lineage>
        <taxon>Eukaryota</taxon>
        <taxon>Fungi</taxon>
        <taxon>Dikarya</taxon>
        <taxon>Basidiomycota</taxon>
        <taxon>Ustilaginomycotina</taxon>
        <taxon>Malasseziomycetes</taxon>
        <taxon>Malasseziales</taxon>
        <taxon>Malasseziaceae</taxon>
        <taxon>Malassezia</taxon>
    </lineage>
</organism>
<dbReference type="Proteomes" id="UP001217754">
    <property type="component" value="Chromosome 1"/>
</dbReference>
<evidence type="ECO:0000256" key="2">
    <source>
        <dbReference type="SAM" id="Phobius"/>
    </source>
</evidence>
<evidence type="ECO:0000313" key="3">
    <source>
        <dbReference type="EMBL" id="WFD37953.1"/>
    </source>
</evidence>
<keyword evidence="2" id="KW-1133">Transmembrane helix</keyword>